<dbReference type="Pfam" id="PF01575">
    <property type="entry name" value="MaoC_dehydratas"/>
    <property type="match status" value="1"/>
</dbReference>
<dbReference type="Proteomes" id="UP000183210">
    <property type="component" value="Unassembled WGS sequence"/>
</dbReference>
<dbReference type="InterPro" id="IPR002539">
    <property type="entry name" value="MaoC-like_dom"/>
</dbReference>
<keyword evidence="1" id="KW-0456">Lyase</keyword>
<dbReference type="Gene3D" id="3.10.129.10">
    <property type="entry name" value="Hotdog Thioesterase"/>
    <property type="match status" value="1"/>
</dbReference>
<dbReference type="CDD" id="cd03449">
    <property type="entry name" value="R_hydratase"/>
    <property type="match status" value="1"/>
</dbReference>
<gene>
    <name evidence="3" type="ORF">SAMN05216409_10529</name>
</gene>
<reference evidence="3 4" key="1">
    <citation type="submission" date="2016-10" db="EMBL/GenBank/DDBJ databases">
        <authorList>
            <person name="Varghese N."/>
            <person name="Submissions S."/>
        </authorList>
    </citation>
    <scope>NUCLEOTIDE SEQUENCE [LARGE SCALE GENOMIC DNA]</scope>
    <source>
        <strain evidence="3 4">LMG 21974</strain>
    </source>
</reference>
<protein>
    <submittedName>
        <fullName evidence="3">Acyl dehydratase</fullName>
    </submittedName>
</protein>
<dbReference type="GeneID" id="300266341"/>
<dbReference type="InterPro" id="IPR050965">
    <property type="entry name" value="UPF0336/Enoyl-CoA_hydratase"/>
</dbReference>
<dbReference type="GO" id="GO:0006633">
    <property type="term" value="P:fatty acid biosynthetic process"/>
    <property type="evidence" value="ECO:0007669"/>
    <property type="project" value="TreeGrafter"/>
</dbReference>
<evidence type="ECO:0000259" key="2">
    <source>
        <dbReference type="Pfam" id="PF01575"/>
    </source>
</evidence>
<dbReference type="AlphaFoldDB" id="A0A9X8MBN7"/>
<evidence type="ECO:0000313" key="3">
    <source>
        <dbReference type="EMBL" id="SEQ32229.1"/>
    </source>
</evidence>
<name>A0A9X8MBN7_9PSED</name>
<dbReference type="PANTHER" id="PTHR43437:SF3">
    <property type="entry name" value="HYDROXYACYL-THIOESTER DEHYDRATASE TYPE 2, MITOCHONDRIAL"/>
    <property type="match status" value="1"/>
</dbReference>
<comment type="caution">
    <text evidence="3">The sequence shown here is derived from an EMBL/GenBank/DDBJ whole genome shotgun (WGS) entry which is preliminary data.</text>
</comment>
<dbReference type="GO" id="GO:0019171">
    <property type="term" value="F:(3R)-hydroxyacyl-[acyl-carrier-protein] dehydratase activity"/>
    <property type="evidence" value="ECO:0007669"/>
    <property type="project" value="TreeGrafter"/>
</dbReference>
<proteinExistence type="predicted"/>
<evidence type="ECO:0000313" key="4">
    <source>
        <dbReference type="Proteomes" id="UP000183210"/>
    </source>
</evidence>
<sequence length="154" mass="16696">MTDNIPYEALEVGQKASVSRTIEERDLLLFAEVSGDRNPVHLDAEYAAKSVFREQIAHGMLSGALISAAIACELPGPGSIYLGQTLSFNKPVKLGDTLKVEIEVLEKLPKNRVRLATRVFNQNDEQVVDGEAEVLAPKKALSIELSTLPPVTIG</sequence>
<dbReference type="PANTHER" id="PTHR43437">
    <property type="entry name" value="HYDROXYACYL-THIOESTER DEHYDRATASE TYPE 2, MITOCHONDRIAL-RELATED"/>
    <property type="match status" value="1"/>
</dbReference>
<dbReference type="EMBL" id="FOEV01000005">
    <property type="protein sequence ID" value="SEQ32229.1"/>
    <property type="molecule type" value="Genomic_DNA"/>
</dbReference>
<feature type="domain" description="MaoC-like" evidence="2">
    <location>
        <begin position="14"/>
        <end position="112"/>
    </location>
</feature>
<organism evidence="3 4">
    <name type="scientific">Pseudomonas lutea</name>
    <dbReference type="NCBI Taxonomy" id="243924"/>
    <lineage>
        <taxon>Bacteria</taxon>
        <taxon>Pseudomonadati</taxon>
        <taxon>Pseudomonadota</taxon>
        <taxon>Gammaproteobacteria</taxon>
        <taxon>Pseudomonadales</taxon>
        <taxon>Pseudomonadaceae</taxon>
        <taxon>Pseudomonas</taxon>
    </lineage>
</organism>
<dbReference type="FunFam" id="3.10.129.10:FF:000042">
    <property type="entry name" value="MaoC domain protein dehydratase"/>
    <property type="match status" value="1"/>
</dbReference>
<dbReference type="InterPro" id="IPR029069">
    <property type="entry name" value="HotDog_dom_sf"/>
</dbReference>
<dbReference type="RefSeq" id="WP_074824462.1">
    <property type="nucleotide sequence ID" value="NZ_FOEV01000005.1"/>
</dbReference>
<dbReference type="SUPFAM" id="SSF54637">
    <property type="entry name" value="Thioesterase/thiol ester dehydrase-isomerase"/>
    <property type="match status" value="1"/>
</dbReference>
<accession>A0A9X8MBN7</accession>
<evidence type="ECO:0000256" key="1">
    <source>
        <dbReference type="ARBA" id="ARBA00023239"/>
    </source>
</evidence>